<gene>
    <name evidence="9" type="ORF">ISALK_06450</name>
</gene>
<evidence type="ECO:0000256" key="3">
    <source>
        <dbReference type="ARBA" id="ARBA00022475"/>
    </source>
</evidence>
<organism evidence="9 10">
    <name type="scientific">Isachenkonia alkalipeptolytica</name>
    <dbReference type="NCBI Taxonomy" id="2565777"/>
    <lineage>
        <taxon>Bacteria</taxon>
        <taxon>Bacillati</taxon>
        <taxon>Bacillota</taxon>
        <taxon>Clostridia</taxon>
        <taxon>Eubacteriales</taxon>
        <taxon>Clostridiaceae</taxon>
        <taxon>Isachenkonia</taxon>
    </lineage>
</organism>
<dbReference type="Proteomes" id="UP000449710">
    <property type="component" value="Unassembled WGS sequence"/>
</dbReference>
<comment type="similarity">
    <text evidence="7">Belongs to the binding-protein-dependent transport system permease family.</text>
</comment>
<evidence type="ECO:0000256" key="4">
    <source>
        <dbReference type="ARBA" id="ARBA00022692"/>
    </source>
</evidence>
<feature type="transmembrane region" description="Helical" evidence="7">
    <location>
        <begin position="78"/>
        <end position="103"/>
    </location>
</feature>
<dbReference type="Gene3D" id="1.10.3720.10">
    <property type="entry name" value="MetI-like"/>
    <property type="match status" value="1"/>
</dbReference>
<dbReference type="InterPro" id="IPR000515">
    <property type="entry name" value="MetI-like"/>
</dbReference>
<evidence type="ECO:0000313" key="9">
    <source>
        <dbReference type="EMBL" id="NBG88138.1"/>
    </source>
</evidence>
<dbReference type="Pfam" id="PF00528">
    <property type="entry name" value="BPD_transp_1"/>
    <property type="match status" value="1"/>
</dbReference>
<evidence type="ECO:0000256" key="6">
    <source>
        <dbReference type="ARBA" id="ARBA00023136"/>
    </source>
</evidence>
<evidence type="ECO:0000256" key="2">
    <source>
        <dbReference type="ARBA" id="ARBA00022448"/>
    </source>
</evidence>
<evidence type="ECO:0000259" key="8">
    <source>
        <dbReference type="PROSITE" id="PS50928"/>
    </source>
</evidence>
<dbReference type="EMBL" id="SUMG01000006">
    <property type="protein sequence ID" value="NBG88138.1"/>
    <property type="molecule type" value="Genomic_DNA"/>
</dbReference>
<dbReference type="InterPro" id="IPR035906">
    <property type="entry name" value="MetI-like_sf"/>
</dbReference>
<protein>
    <submittedName>
        <fullName evidence="9">ABC transporter permease</fullName>
    </submittedName>
</protein>
<name>A0AA44BDP6_9CLOT</name>
<dbReference type="PROSITE" id="PS50928">
    <property type="entry name" value="ABC_TM1"/>
    <property type="match status" value="1"/>
</dbReference>
<dbReference type="RefSeq" id="WP_160720355.1">
    <property type="nucleotide sequence ID" value="NZ_SUMG01000006.1"/>
</dbReference>
<dbReference type="AlphaFoldDB" id="A0AA44BDP6"/>
<proteinExistence type="inferred from homology"/>
<evidence type="ECO:0000313" key="10">
    <source>
        <dbReference type="Proteomes" id="UP000449710"/>
    </source>
</evidence>
<feature type="transmembrane region" description="Helical" evidence="7">
    <location>
        <begin position="123"/>
        <end position="149"/>
    </location>
</feature>
<sequence length="277" mass="30188">MERLTNTMKKFSLGGKVALGVLTSFLILAVFAGLLTTHPHEIPSGPGLVPPSGDHFLGTDDLGIDLWAQLVYGTRISLLVGLSTALISVALGGSLGIIAGYYGGGVDEKIMALVDMMLVVPQLPTMVVLGGFFGPSIVNIVLVLSLFSWARPARMVRSRILSLKEEPFINIAKSYGGGIFYITRKHFMPEIFALLMVSFIRLISRAVVAEAGLSFLGLGDPTNKSWGLILNHALGFRGIYFTDFWKWWVISPLLFIILLVLSVSFISKEVENIYLGR</sequence>
<dbReference type="CDD" id="cd06261">
    <property type="entry name" value="TM_PBP2"/>
    <property type="match status" value="1"/>
</dbReference>
<dbReference type="PANTHER" id="PTHR43386">
    <property type="entry name" value="OLIGOPEPTIDE TRANSPORT SYSTEM PERMEASE PROTEIN APPC"/>
    <property type="match status" value="1"/>
</dbReference>
<reference evidence="9 10" key="1">
    <citation type="submission" date="2019-04" db="EMBL/GenBank/DDBJ databases">
        <title>Isachenkonia alkalipeptolytica gen. nov. sp. nov. a new anaerobic, alkiliphilic organothrophic bacterium capable to reduce synthesized ferrihydrite isolated from a soda lake.</title>
        <authorList>
            <person name="Toshchakov S.V."/>
            <person name="Zavarzina D.G."/>
            <person name="Zhilina T.N."/>
            <person name="Kostrikina N.A."/>
            <person name="Kublanov I.V."/>
        </authorList>
    </citation>
    <scope>NUCLEOTIDE SEQUENCE [LARGE SCALE GENOMIC DNA]</scope>
    <source>
        <strain evidence="9 10">Z-1701</strain>
    </source>
</reference>
<evidence type="ECO:0000256" key="1">
    <source>
        <dbReference type="ARBA" id="ARBA00004651"/>
    </source>
</evidence>
<evidence type="ECO:0000256" key="7">
    <source>
        <dbReference type="RuleBase" id="RU363032"/>
    </source>
</evidence>
<accession>A0AA44BDP6</accession>
<keyword evidence="5 7" id="KW-1133">Transmembrane helix</keyword>
<keyword evidence="6 7" id="KW-0472">Membrane</keyword>
<dbReference type="PANTHER" id="PTHR43386:SF1">
    <property type="entry name" value="D,D-DIPEPTIDE TRANSPORT SYSTEM PERMEASE PROTEIN DDPC-RELATED"/>
    <property type="match status" value="1"/>
</dbReference>
<feature type="domain" description="ABC transmembrane type-1" evidence="8">
    <location>
        <begin position="74"/>
        <end position="267"/>
    </location>
</feature>
<dbReference type="GO" id="GO:0005886">
    <property type="term" value="C:plasma membrane"/>
    <property type="evidence" value="ECO:0007669"/>
    <property type="project" value="UniProtKB-SubCell"/>
</dbReference>
<comment type="caution">
    <text evidence="9">The sequence shown here is derived from an EMBL/GenBank/DDBJ whole genome shotgun (WGS) entry which is preliminary data.</text>
</comment>
<dbReference type="GO" id="GO:0055085">
    <property type="term" value="P:transmembrane transport"/>
    <property type="evidence" value="ECO:0007669"/>
    <property type="project" value="InterPro"/>
</dbReference>
<evidence type="ECO:0000256" key="5">
    <source>
        <dbReference type="ARBA" id="ARBA00022989"/>
    </source>
</evidence>
<keyword evidence="4 7" id="KW-0812">Transmembrane</keyword>
<dbReference type="InterPro" id="IPR050366">
    <property type="entry name" value="BP-dependent_transpt_permease"/>
</dbReference>
<keyword evidence="2 7" id="KW-0813">Transport</keyword>
<comment type="subcellular location">
    <subcellularLocation>
        <location evidence="1 7">Cell membrane</location>
        <topology evidence="1 7">Multi-pass membrane protein</topology>
    </subcellularLocation>
</comment>
<keyword evidence="3" id="KW-1003">Cell membrane</keyword>
<feature type="transmembrane region" description="Helical" evidence="7">
    <location>
        <begin position="17"/>
        <end position="35"/>
    </location>
</feature>
<keyword evidence="10" id="KW-1185">Reference proteome</keyword>
<feature type="transmembrane region" description="Helical" evidence="7">
    <location>
        <begin position="247"/>
        <end position="267"/>
    </location>
</feature>
<dbReference type="SUPFAM" id="SSF161098">
    <property type="entry name" value="MetI-like"/>
    <property type="match status" value="1"/>
</dbReference>